<dbReference type="GO" id="GO:0030267">
    <property type="term" value="F:glyoxylate reductase (NADPH) activity"/>
    <property type="evidence" value="ECO:0007669"/>
    <property type="project" value="TreeGrafter"/>
</dbReference>
<dbReference type="AlphaFoldDB" id="A0A812STN1"/>
<dbReference type="GO" id="GO:0051287">
    <property type="term" value="F:NAD binding"/>
    <property type="evidence" value="ECO:0007669"/>
    <property type="project" value="InterPro"/>
</dbReference>
<dbReference type="OrthoDB" id="298012at2759"/>
<dbReference type="InterPro" id="IPR050223">
    <property type="entry name" value="D-isomer_2-hydroxyacid_DH"/>
</dbReference>
<dbReference type="Proteomes" id="UP000649617">
    <property type="component" value="Unassembled WGS sequence"/>
</dbReference>
<keyword evidence="1" id="KW-0560">Oxidoreductase</keyword>
<dbReference type="EMBL" id="CAJNIZ010026191">
    <property type="protein sequence ID" value="CAE7489913.1"/>
    <property type="molecule type" value="Genomic_DNA"/>
</dbReference>
<feature type="signal peptide" evidence="2">
    <location>
        <begin position="1"/>
        <end position="18"/>
    </location>
</feature>
<dbReference type="Gene3D" id="3.40.50.720">
    <property type="entry name" value="NAD(P)-binding Rossmann-like Domain"/>
    <property type="match status" value="2"/>
</dbReference>
<protein>
    <submittedName>
        <fullName evidence="4">GhrB protein</fullName>
    </submittedName>
</protein>
<dbReference type="PANTHER" id="PTHR10996">
    <property type="entry name" value="2-HYDROXYACID DEHYDROGENASE-RELATED"/>
    <property type="match status" value="1"/>
</dbReference>
<gene>
    <name evidence="4" type="primary">ghrB</name>
    <name evidence="4" type="ORF">SPIL2461_LOCUS12618</name>
</gene>
<organism evidence="4 5">
    <name type="scientific">Symbiodinium pilosum</name>
    <name type="common">Dinoflagellate</name>
    <dbReference type="NCBI Taxonomy" id="2952"/>
    <lineage>
        <taxon>Eukaryota</taxon>
        <taxon>Sar</taxon>
        <taxon>Alveolata</taxon>
        <taxon>Dinophyceae</taxon>
        <taxon>Suessiales</taxon>
        <taxon>Symbiodiniaceae</taxon>
        <taxon>Symbiodinium</taxon>
    </lineage>
</organism>
<feature type="chain" id="PRO_5032821452" evidence="2">
    <location>
        <begin position="19"/>
        <end position="362"/>
    </location>
</feature>
<evidence type="ECO:0000259" key="3">
    <source>
        <dbReference type="Pfam" id="PF02826"/>
    </source>
</evidence>
<keyword evidence="5" id="KW-1185">Reference proteome</keyword>
<name>A0A812STN1_SYMPI</name>
<evidence type="ECO:0000313" key="5">
    <source>
        <dbReference type="Proteomes" id="UP000649617"/>
    </source>
</evidence>
<dbReference type="InterPro" id="IPR006140">
    <property type="entry name" value="D-isomer_DH_NAD-bd"/>
</dbReference>
<proteinExistence type="predicted"/>
<dbReference type="GO" id="GO:0005829">
    <property type="term" value="C:cytosol"/>
    <property type="evidence" value="ECO:0007669"/>
    <property type="project" value="TreeGrafter"/>
</dbReference>
<sequence length="362" mass="39386">MSWLYHVLACGLVVSVGAKPVVLVYEMSAAYLSDLANSAASAKVEFRACETHCAISTDRKDVIAAVGMPRNFTSLYDLPNLKLIQSTTYMYPRLSSVPARPIVAKYDAPWRIYGVEPIAEFVVAAAFQWTYKLAEVSSRFRACAFGSGAPGGCAPDSALTAHPTLMSKTMGILGYGTIGEAVGRRAFALGMRVLATRRHGPFSSWLIDDNDKLLAESDFVAVTVPGSVFHVINRTALALMKPGAVLIPISSNPVDFDALYQALLTRRIGAVLDVWPQGCWHYPDSFCGPPYGPEAQPYLQPRLAELDNVLVLPGLAMRDSRFWSNSAVWVSDNLVALMDGMPLKGVVRNASVDLEQTEMQFV</sequence>
<reference evidence="4" key="1">
    <citation type="submission" date="2021-02" db="EMBL/GenBank/DDBJ databases">
        <authorList>
            <person name="Dougan E. K."/>
            <person name="Rhodes N."/>
            <person name="Thang M."/>
            <person name="Chan C."/>
        </authorList>
    </citation>
    <scope>NUCLEOTIDE SEQUENCE</scope>
</reference>
<comment type="caution">
    <text evidence="4">The sequence shown here is derived from an EMBL/GenBank/DDBJ whole genome shotgun (WGS) entry which is preliminary data.</text>
</comment>
<keyword evidence="2" id="KW-0732">Signal</keyword>
<dbReference type="Pfam" id="PF02826">
    <property type="entry name" value="2-Hacid_dh_C"/>
    <property type="match status" value="1"/>
</dbReference>
<accession>A0A812STN1</accession>
<dbReference type="GO" id="GO:0016618">
    <property type="term" value="F:hydroxypyruvate reductase [NAD(P)H] activity"/>
    <property type="evidence" value="ECO:0007669"/>
    <property type="project" value="TreeGrafter"/>
</dbReference>
<dbReference type="InterPro" id="IPR036291">
    <property type="entry name" value="NAD(P)-bd_dom_sf"/>
</dbReference>
<evidence type="ECO:0000313" key="4">
    <source>
        <dbReference type="EMBL" id="CAE7489913.1"/>
    </source>
</evidence>
<evidence type="ECO:0000256" key="2">
    <source>
        <dbReference type="SAM" id="SignalP"/>
    </source>
</evidence>
<dbReference type="SUPFAM" id="SSF51735">
    <property type="entry name" value="NAD(P)-binding Rossmann-fold domains"/>
    <property type="match status" value="1"/>
</dbReference>
<dbReference type="PANTHER" id="PTHR10996:SF283">
    <property type="entry name" value="GLYOXYLATE_HYDROXYPYRUVATE REDUCTASE B"/>
    <property type="match status" value="1"/>
</dbReference>
<feature type="domain" description="D-isomer specific 2-hydroxyacid dehydrogenase NAD-binding" evidence="3">
    <location>
        <begin position="162"/>
        <end position="313"/>
    </location>
</feature>
<evidence type="ECO:0000256" key="1">
    <source>
        <dbReference type="ARBA" id="ARBA00023002"/>
    </source>
</evidence>